<reference evidence="1 2" key="1">
    <citation type="submission" date="2024-01" db="EMBL/GenBank/DDBJ databases">
        <authorList>
            <person name="Alioto T."/>
            <person name="Alioto T."/>
            <person name="Gomez Garrido J."/>
        </authorList>
    </citation>
    <scope>NUCLEOTIDE SEQUENCE [LARGE SCALE GENOMIC DNA]</scope>
</reference>
<dbReference type="Proteomes" id="UP001314229">
    <property type="component" value="Unassembled WGS sequence"/>
</dbReference>
<evidence type="ECO:0000313" key="1">
    <source>
        <dbReference type="EMBL" id="CAK6980140.1"/>
    </source>
</evidence>
<keyword evidence="2" id="KW-1185">Reference proteome</keyword>
<dbReference type="EMBL" id="CAWUFR010000647">
    <property type="protein sequence ID" value="CAK6980140.1"/>
    <property type="molecule type" value="Genomic_DNA"/>
</dbReference>
<protein>
    <submittedName>
        <fullName evidence="1">Uncharacterized protein</fullName>
    </submittedName>
</protein>
<sequence length="130" mass="15459">MFKAFGISLQTKKGQEGLESNIIPVQSKLDSYCPKAPPRPIRLRDVIPLSSNQHGVFFCKSRLLRPIRLHYVMRKSRLLRPIRLQYVMRKSRLLRPIRLHYVMRKSRLLRPIRLHYVIPVMRVMMLAVDQ</sequence>
<proteinExistence type="predicted"/>
<name>A0AAV1Q9S9_SCOSC</name>
<dbReference type="AlphaFoldDB" id="A0AAV1Q9S9"/>
<evidence type="ECO:0000313" key="2">
    <source>
        <dbReference type="Proteomes" id="UP001314229"/>
    </source>
</evidence>
<comment type="caution">
    <text evidence="1">The sequence shown here is derived from an EMBL/GenBank/DDBJ whole genome shotgun (WGS) entry which is preliminary data.</text>
</comment>
<organism evidence="1 2">
    <name type="scientific">Scomber scombrus</name>
    <name type="common">Atlantic mackerel</name>
    <name type="synonym">Scomber vernalis</name>
    <dbReference type="NCBI Taxonomy" id="13677"/>
    <lineage>
        <taxon>Eukaryota</taxon>
        <taxon>Metazoa</taxon>
        <taxon>Chordata</taxon>
        <taxon>Craniata</taxon>
        <taxon>Vertebrata</taxon>
        <taxon>Euteleostomi</taxon>
        <taxon>Actinopterygii</taxon>
        <taxon>Neopterygii</taxon>
        <taxon>Teleostei</taxon>
        <taxon>Neoteleostei</taxon>
        <taxon>Acanthomorphata</taxon>
        <taxon>Pelagiaria</taxon>
        <taxon>Scombriformes</taxon>
        <taxon>Scombridae</taxon>
        <taxon>Scomber</taxon>
    </lineage>
</organism>
<accession>A0AAV1Q9S9</accession>
<gene>
    <name evidence="1" type="ORF">FSCOSCO3_A032887</name>
</gene>